<feature type="domain" description="Kinesin motor" evidence="10">
    <location>
        <begin position="99"/>
        <end position="432"/>
    </location>
</feature>
<dbReference type="InterPro" id="IPR027417">
    <property type="entry name" value="P-loop_NTPase"/>
</dbReference>
<protein>
    <recommendedName>
        <fullName evidence="10">Kinesin motor domain-containing protein</fullName>
    </recommendedName>
</protein>
<keyword evidence="5 7" id="KW-0505">Motor protein</keyword>
<reference evidence="11" key="1">
    <citation type="submission" date="2022-04" db="EMBL/GenBank/DDBJ databases">
        <title>A functionally conserved STORR gene fusion in Papaver species that diverged 16.8 million years ago.</title>
        <authorList>
            <person name="Catania T."/>
        </authorList>
    </citation>
    <scope>NUCLEOTIDE SEQUENCE</scope>
    <source>
        <strain evidence="11">S-188037</strain>
    </source>
</reference>
<evidence type="ECO:0000256" key="3">
    <source>
        <dbReference type="ARBA" id="ARBA00022840"/>
    </source>
</evidence>
<evidence type="ECO:0000256" key="9">
    <source>
        <dbReference type="SAM" id="MobiDB-lite"/>
    </source>
</evidence>
<dbReference type="GO" id="GO:0003777">
    <property type="term" value="F:microtubule motor activity"/>
    <property type="evidence" value="ECO:0007669"/>
    <property type="project" value="InterPro"/>
</dbReference>
<dbReference type="PANTHER" id="PTHR37739">
    <property type="entry name" value="KINESIN-LIKE PROTEIN KIN-12D"/>
    <property type="match status" value="1"/>
</dbReference>
<keyword evidence="2 7" id="KW-0547">Nucleotide-binding</keyword>
<dbReference type="SMART" id="SM00129">
    <property type="entry name" value="KISc"/>
    <property type="match status" value="1"/>
</dbReference>
<proteinExistence type="inferred from homology"/>
<dbReference type="InterPro" id="IPR036961">
    <property type="entry name" value="Kinesin_motor_dom_sf"/>
</dbReference>
<keyword evidence="4 8" id="KW-0175">Coiled coil</keyword>
<feature type="compositionally biased region" description="Basic and acidic residues" evidence="9">
    <location>
        <begin position="569"/>
        <end position="579"/>
    </location>
</feature>
<accession>A0AAD4SID5</accession>
<dbReference type="Pfam" id="PF00225">
    <property type="entry name" value="Kinesin"/>
    <property type="match status" value="1"/>
</dbReference>
<evidence type="ECO:0000256" key="2">
    <source>
        <dbReference type="ARBA" id="ARBA00022741"/>
    </source>
</evidence>
<comment type="caution">
    <text evidence="11">The sequence shown here is derived from an EMBL/GenBank/DDBJ whole genome shotgun (WGS) entry which is preliminary data.</text>
</comment>
<dbReference type="GO" id="GO:0007018">
    <property type="term" value="P:microtubule-based movement"/>
    <property type="evidence" value="ECO:0007669"/>
    <property type="project" value="InterPro"/>
</dbReference>
<dbReference type="Gene3D" id="3.40.850.10">
    <property type="entry name" value="Kinesin motor domain"/>
    <property type="match status" value="1"/>
</dbReference>
<comment type="similarity">
    <text evidence="6">Belongs to the TRAFAC class myosin-kinesin ATPase superfamily. Kinesin family. KIN-12 subfamily.</text>
</comment>
<evidence type="ECO:0000313" key="11">
    <source>
        <dbReference type="EMBL" id="KAI3907348.1"/>
    </source>
</evidence>
<dbReference type="PROSITE" id="PS50067">
    <property type="entry name" value="KINESIN_MOTOR_2"/>
    <property type="match status" value="1"/>
</dbReference>
<feature type="region of interest" description="Disordered" evidence="9">
    <location>
        <begin position="1116"/>
        <end position="1152"/>
    </location>
</feature>
<dbReference type="FunFam" id="3.40.850.10:FF:000052">
    <property type="entry name" value="Kinesin-like protein KIN-12F"/>
    <property type="match status" value="1"/>
</dbReference>
<sequence length="1152" mass="129206">MAPLLEITENKLPGGILTQSIRKLLPRSSSANMSLKMKSIKSIDTENTPPLDPNVQLDNDYISSPVTKKSPLKSVSFQRDVLVLDQQVDKSATLPPDPSVKIIARIRPVSWRERDLPTVRKVSPTSIFVEDRVFNFDSVVDSTSTQEDIFQLVGVPVVKDSLAGYNTTVLSYGQTGSGKTYTMWGPPSAMVEGHSPSSNQGIVPRIFQMLFSEIQREQENSGEKQVNYQCRCSFLEIYNEQIGDLLDPTQRNLKIRDDAKNGFYVENLTEESVTSYDDVTQILIKGLSNRKVGATSINSKSSRSHVVFTCVVESWCKVTSSKCISSSKTSRISLVDLAGSDRNKLEDASIKEVRNVRKSLAQLGRLVNTLAESPQPGNPSDVPYRSSCLTHLLRESFGGNAKLSVLCTVSPHDRCKGETLSTLRFGQRAKSIQNEPQINEISEDDVNGLSDQIRLLKEELIRAKSVGYNSMGKNSEYYRGKSARESLNQLRLSLNRSLILPRMDNDSDEEINVDEEDVKDLRVQLENLQTNLSVKKEESFFSSFEDSSDTDLPSDESKIDDTGFEELDKEPIGPLKEEGSSVAPQDNLTNLTRASLSVIPLRQVSVLQEPTFSESPKFENTQKRSISASLNNLASQNLVSESCNLKQEVLRQSVKRSDQIRASLRASTIFSGATESLAASLHRGLQIIDQHQRSSASSKSSVALSFDHLALKPCQENEKSIAGLQTLPEDGSGGSFICAACKQPGVDESEQVEDSFNKWIVPGGGAVTVKETVDQASKDTQIALAEALKRAEELKTVCAEQVAKIEQLDLLVKKYEEQGQNSVTSQDYSENLLEMADHESKKMSFDTSEREELLKEIEGLKNRVQSYNDVPSDLSQSILSIRINDESHFQEKIDEVVEKERQKWTKMESEWICLTDELRISIELQRQHSEKVEAELTLEKKVTAELDETLDRAVLGHARMVEHYVELQEKHNELLGRNRRNMEGIAEVKKAATKAGGKGKSNSRFLKSLATELSALRVDREKEREHLRKENNRLKIQLRDTAEAVHAAGELLVRLREAEEAVSVAEGNYMNAKKDNEKIRKQLEKQKRKHAMEMVTMKQYLAESRLPESALQPMYWKEEEDRATNSISNSNAVTEDDQSWRTAFQPAYQERY</sequence>
<dbReference type="GO" id="GO:0008017">
    <property type="term" value="F:microtubule binding"/>
    <property type="evidence" value="ECO:0007669"/>
    <property type="project" value="InterPro"/>
</dbReference>
<feature type="binding site" evidence="7">
    <location>
        <begin position="173"/>
        <end position="180"/>
    </location>
    <ligand>
        <name>ATP</name>
        <dbReference type="ChEBI" id="CHEBI:30616"/>
    </ligand>
</feature>
<keyword evidence="12" id="KW-1185">Reference proteome</keyword>
<feature type="coiled-coil region" evidence="8">
    <location>
        <begin position="843"/>
        <end position="870"/>
    </location>
</feature>
<dbReference type="AlphaFoldDB" id="A0AAD4SID5"/>
<evidence type="ECO:0000256" key="4">
    <source>
        <dbReference type="ARBA" id="ARBA00023054"/>
    </source>
</evidence>
<evidence type="ECO:0000256" key="1">
    <source>
        <dbReference type="ARBA" id="ARBA00022701"/>
    </source>
</evidence>
<dbReference type="InterPro" id="IPR044986">
    <property type="entry name" value="KIF15/KIN-12"/>
</dbReference>
<gene>
    <name evidence="11" type="ORF">MKW98_010698</name>
</gene>
<keyword evidence="1" id="KW-0493">Microtubule</keyword>
<dbReference type="GO" id="GO:0005874">
    <property type="term" value="C:microtubule"/>
    <property type="evidence" value="ECO:0007669"/>
    <property type="project" value="UniProtKB-KW"/>
</dbReference>
<dbReference type="EMBL" id="JAJJMB010010620">
    <property type="protein sequence ID" value="KAI3907348.1"/>
    <property type="molecule type" value="Genomic_DNA"/>
</dbReference>
<dbReference type="PANTHER" id="PTHR37739:SF16">
    <property type="entry name" value="KINESIN-LIKE PROTEIN"/>
    <property type="match status" value="1"/>
</dbReference>
<organism evidence="11 12">
    <name type="scientific">Papaver atlanticum</name>
    <dbReference type="NCBI Taxonomy" id="357466"/>
    <lineage>
        <taxon>Eukaryota</taxon>
        <taxon>Viridiplantae</taxon>
        <taxon>Streptophyta</taxon>
        <taxon>Embryophyta</taxon>
        <taxon>Tracheophyta</taxon>
        <taxon>Spermatophyta</taxon>
        <taxon>Magnoliopsida</taxon>
        <taxon>Ranunculales</taxon>
        <taxon>Papaveraceae</taxon>
        <taxon>Papaveroideae</taxon>
        <taxon>Papaver</taxon>
    </lineage>
</organism>
<feature type="region of interest" description="Disordered" evidence="9">
    <location>
        <begin position="543"/>
        <end position="585"/>
    </location>
</feature>
<feature type="compositionally biased region" description="Polar residues" evidence="9">
    <location>
        <begin position="1124"/>
        <end position="1133"/>
    </location>
</feature>
<evidence type="ECO:0000256" key="5">
    <source>
        <dbReference type="ARBA" id="ARBA00023175"/>
    </source>
</evidence>
<evidence type="ECO:0000256" key="6">
    <source>
        <dbReference type="ARBA" id="ARBA00034488"/>
    </source>
</evidence>
<keyword evidence="3 7" id="KW-0067">ATP-binding</keyword>
<evidence type="ECO:0000256" key="8">
    <source>
        <dbReference type="SAM" id="Coils"/>
    </source>
</evidence>
<name>A0AAD4SID5_9MAGN</name>
<dbReference type="SUPFAM" id="SSF52540">
    <property type="entry name" value="P-loop containing nucleoside triphosphate hydrolases"/>
    <property type="match status" value="1"/>
</dbReference>
<dbReference type="GO" id="GO:0005524">
    <property type="term" value="F:ATP binding"/>
    <property type="evidence" value="ECO:0007669"/>
    <property type="project" value="UniProtKB-UniRule"/>
</dbReference>
<evidence type="ECO:0000256" key="7">
    <source>
        <dbReference type="PROSITE-ProRule" id="PRU00283"/>
    </source>
</evidence>
<evidence type="ECO:0000259" key="10">
    <source>
        <dbReference type="PROSITE" id="PS50067"/>
    </source>
</evidence>
<dbReference type="InterPro" id="IPR001752">
    <property type="entry name" value="Kinesin_motor_dom"/>
</dbReference>
<feature type="coiled-coil region" evidence="8">
    <location>
        <begin position="1013"/>
        <end position="1089"/>
    </location>
</feature>
<dbReference type="PRINTS" id="PR00380">
    <property type="entry name" value="KINESINHEAVY"/>
</dbReference>
<evidence type="ECO:0000313" key="12">
    <source>
        <dbReference type="Proteomes" id="UP001202328"/>
    </source>
</evidence>
<dbReference type="Proteomes" id="UP001202328">
    <property type="component" value="Unassembled WGS sequence"/>
</dbReference>
<dbReference type="GO" id="GO:0009524">
    <property type="term" value="C:phragmoplast"/>
    <property type="evidence" value="ECO:0007669"/>
    <property type="project" value="UniProtKB-ARBA"/>
</dbReference>
<feature type="coiled-coil region" evidence="8">
    <location>
        <begin position="511"/>
        <end position="538"/>
    </location>
</feature>